<protein>
    <submittedName>
        <fullName evidence="2">Uncharacterized protein</fullName>
    </submittedName>
</protein>
<proteinExistence type="predicted"/>
<dbReference type="RefSeq" id="WP_088254021.1">
    <property type="nucleotide sequence ID" value="NZ_NIDE01000004.1"/>
</dbReference>
<keyword evidence="3" id="KW-1185">Reference proteome</keyword>
<evidence type="ECO:0000256" key="1">
    <source>
        <dbReference type="SAM" id="MobiDB-lite"/>
    </source>
</evidence>
<evidence type="ECO:0000313" key="2">
    <source>
        <dbReference type="EMBL" id="OWK43125.1"/>
    </source>
</evidence>
<feature type="region of interest" description="Disordered" evidence="1">
    <location>
        <begin position="1"/>
        <end position="20"/>
    </location>
</feature>
<evidence type="ECO:0000313" key="3">
    <source>
        <dbReference type="Proteomes" id="UP000214646"/>
    </source>
</evidence>
<dbReference type="EMBL" id="NIDE01000004">
    <property type="protein sequence ID" value="OWK43125.1"/>
    <property type="molecule type" value="Genomic_DNA"/>
</dbReference>
<feature type="compositionally biased region" description="Basic and acidic residues" evidence="1">
    <location>
        <begin position="1"/>
        <end position="10"/>
    </location>
</feature>
<accession>A0A225E371</accession>
<dbReference type="AlphaFoldDB" id="A0A225E371"/>
<comment type="caution">
    <text evidence="2">The sequence shown here is derived from an EMBL/GenBank/DDBJ whole genome shotgun (WGS) entry which is preliminary data.</text>
</comment>
<organism evidence="2 3">
    <name type="scientific">Fimbriiglobus ruber</name>
    <dbReference type="NCBI Taxonomy" id="1908690"/>
    <lineage>
        <taxon>Bacteria</taxon>
        <taxon>Pseudomonadati</taxon>
        <taxon>Planctomycetota</taxon>
        <taxon>Planctomycetia</taxon>
        <taxon>Gemmatales</taxon>
        <taxon>Gemmataceae</taxon>
        <taxon>Fimbriiglobus</taxon>
    </lineage>
</organism>
<reference evidence="3" key="1">
    <citation type="submission" date="2017-06" db="EMBL/GenBank/DDBJ databases">
        <title>Genome analysis of Fimbriiglobus ruber SP5, the first member of the order Planctomycetales with confirmed chitinolytic capability.</title>
        <authorList>
            <person name="Ravin N.V."/>
            <person name="Rakitin A.L."/>
            <person name="Ivanova A.A."/>
            <person name="Beletsky A.V."/>
            <person name="Kulichevskaya I.S."/>
            <person name="Mardanov A.V."/>
            <person name="Dedysh S.N."/>
        </authorList>
    </citation>
    <scope>NUCLEOTIDE SEQUENCE [LARGE SCALE GENOMIC DNA]</scope>
    <source>
        <strain evidence="3">SP5</strain>
    </source>
</reference>
<gene>
    <name evidence="2" type="ORF">FRUB_02724</name>
</gene>
<name>A0A225E371_9BACT</name>
<dbReference type="Proteomes" id="UP000214646">
    <property type="component" value="Unassembled WGS sequence"/>
</dbReference>
<sequence length="63" mass="7163">MSVSPRDEQPQTKTPVPSDVVEQALRDFDEKETLEGIRQIQETGGLALSDFYEELEQLVRPSE</sequence>